<dbReference type="OrthoDB" id="52587at2157"/>
<dbReference type="AlphaFoldDB" id="R9T7L3"/>
<dbReference type="GeneID" id="55648173"/>
<evidence type="ECO:0000313" key="2">
    <source>
        <dbReference type="Proteomes" id="UP000014070"/>
    </source>
</evidence>
<dbReference type="InParanoid" id="R9T7L3"/>
<sequence length="55" mass="6381">MVEESLCNVEFIKDNNDYIARVQSDIGGLREYRSSSLEEVLEQVIIDLQEEFENA</sequence>
<keyword evidence="2" id="KW-1185">Reference proteome</keyword>
<reference evidence="1 2" key="1">
    <citation type="journal article" date="2013" name="Genome Announc.">
        <title>Genome sequence of 'Candidatus Methanomassiliicoccus intestinalis' Issoire-Mx1, a third thermoplasmatales-related methanogenic archaeon from human feces.</title>
        <authorList>
            <person name="Borrel G."/>
            <person name="Harris H.M."/>
            <person name="Parisot N."/>
            <person name="Gaci N."/>
            <person name="Tottey W."/>
            <person name="Mihajlovski A."/>
            <person name="Deane J."/>
            <person name="Gribaldo S."/>
            <person name="Bardot O."/>
            <person name="Peyretaillade E."/>
            <person name="Peyret P."/>
            <person name="O'Toole P.W."/>
            <person name="Brugere J.F."/>
        </authorList>
    </citation>
    <scope>NUCLEOTIDE SEQUENCE [LARGE SCALE GENOMIC DNA]</scope>
    <source>
        <strain evidence="1 2">Issoire-Mx1</strain>
    </source>
</reference>
<name>R9T7L3_METII</name>
<gene>
    <name evidence="1" type="ORF">MMINT_16390</name>
</gene>
<dbReference type="STRING" id="1295009.MMINT_16390"/>
<protein>
    <submittedName>
        <fullName evidence="1">Uncharacterized protein</fullName>
    </submittedName>
</protein>
<organism evidence="1 2">
    <name type="scientific">Methanomassiliicoccus intestinalis (strain Issoire-Mx1)</name>
    <dbReference type="NCBI Taxonomy" id="1295009"/>
    <lineage>
        <taxon>Archaea</taxon>
        <taxon>Methanobacteriati</taxon>
        <taxon>Thermoplasmatota</taxon>
        <taxon>Thermoplasmata</taxon>
        <taxon>Methanomassiliicoccales</taxon>
        <taxon>Methanomassiliicoccaceae</taxon>
        <taxon>Methanomassiliicoccus</taxon>
    </lineage>
</organism>
<dbReference type="EMBL" id="CP005934">
    <property type="protein sequence ID" value="AGN26937.1"/>
    <property type="molecule type" value="Genomic_DNA"/>
</dbReference>
<dbReference type="Proteomes" id="UP000014070">
    <property type="component" value="Chromosome"/>
</dbReference>
<dbReference type="KEGG" id="mer:MMINT_16390"/>
<dbReference type="HOGENOM" id="CLU_3020757_0_0_2"/>
<proteinExistence type="predicted"/>
<accession>R9T7L3</accession>
<evidence type="ECO:0000313" key="1">
    <source>
        <dbReference type="EMBL" id="AGN26937.1"/>
    </source>
</evidence>
<dbReference type="RefSeq" id="WP_020449462.1">
    <property type="nucleotide sequence ID" value="NC_021353.1"/>
</dbReference>